<protein>
    <submittedName>
        <fullName evidence="10">Glycosyltransferase family 39 protein</fullName>
    </submittedName>
</protein>
<evidence type="ECO:0000256" key="3">
    <source>
        <dbReference type="ARBA" id="ARBA00022676"/>
    </source>
</evidence>
<feature type="transmembrane region" description="Helical" evidence="8">
    <location>
        <begin position="15"/>
        <end position="35"/>
    </location>
</feature>
<feature type="transmembrane region" description="Helical" evidence="8">
    <location>
        <begin position="130"/>
        <end position="148"/>
    </location>
</feature>
<keyword evidence="5 8" id="KW-0812">Transmembrane</keyword>
<keyword evidence="11" id="KW-1185">Reference proteome</keyword>
<dbReference type="Pfam" id="PF13231">
    <property type="entry name" value="PMT_2"/>
    <property type="match status" value="1"/>
</dbReference>
<evidence type="ECO:0000256" key="6">
    <source>
        <dbReference type="ARBA" id="ARBA00022989"/>
    </source>
</evidence>
<evidence type="ECO:0000256" key="7">
    <source>
        <dbReference type="ARBA" id="ARBA00023136"/>
    </source>
</evidence>
<feature type="transmembrane region" description="Helical" evidence="8">
    <location>
        <begin position="77"/>
        <end position="95"/>
    </location>
</feature>
<feature type="transmembrane region" description="Helical" evidence="8">
    <location>
        <begin position="276"/>
        <end position="298"/>
    </location>
</feature>
<proteinExistence type="predicted"/>
<keyword evidence="6 8" id="KW-1133">Transmembrane helix</keyword>
<keyword evidence="7 8" id="KW-0472">Membrane</keyword>
<comment type="caution">
    <text evidence="10">The sequence shown here is derived from an EMBL/GenBank/DDBJ whole genome shotgun (WGS) entry which is preliminary data.</text>
</comment>
<evidence type="ECO:0000256" key="2">
    <source>
        <dbReference type="ARBA" id="ARBA00022475"/>
    </source>
</evidence>
<evidence type="ECO:0000256" key="1">
    <source>
        <dbReference type="ARBA" id="ARBA00004651"/>
    </source>
</evidence>
<accession>A0A923TCN0</accession>
<evidence type="ECO:0000313" key="10">
    <source>
        <dbReference type="EMBL" id="MBC6993912.1"/>
    </source>
</evidence>
<evidence type="ECO:0000256" key="4">
    <source>
        <dbReference type="ARBA" id="ARBA00022679"/>
    </source>
</evidence>
<evidence type="ECO:0000256" key="8">
    <source>
        <dbReference type="SAM" id="Phobius"/>
    </source>
</evidence>
<dbReference type="GO" id="GO:0005886">
    <property type="term" value="C:plasma membrane"/>
    <property type="evidence" value="ECO:0007669"/>
    <property type="project" value="UniProtKB-SubCell"/>
</dbReference>
<dbReference type="InterPro" id="IPR050297">
    <property type="entry name" value="LipidA_mod_glycosyltrf_83"/>
</dbReference>
<feature type="transmembrane region" description="Helical" evidence="8">
    <location>
        <begin position="154"/>
        <end position="171"/>
    </location>
</feature>
<dbReference type="GO" id="GO:0016763">
    <property type="term" value="F:pentosyltransferase activity"/>
    <property type="evidence" value="ECO:0007669"/>
    <property type="project" value="TreeGrafter"/>
</dbReference>
<feature type="transmembrane region" description="Helical" evidence="8">
    <location>
        <begin position="305"/>
        <end position="321"/>
    </location>
</feature>
<keyword evidence="2" id="KW-1003">Cell membrane</keyword>
<evidence type="ECO:0000313" key="11">
    <source>
        <dbReference type="Proteomes" id="UP000650081"/>
    </source>
</evidence>
<dbReference type="PANTHER" id="PTHR33908:SF11">
    <property type="entry name" value="MEMBRANE PROTEIN"/>
    <property type="match status" value="1"/>
</dbReference>
<dbReference type="AlphaFoldDB" id="A0A923TCN0"/>
<feature type="transmembrane region" description="Helical" evidence="8">
    <location>
        <begin position="178"/>
        <end position="208"/>
    </location>
</feature>
<keyword evidence="4" id="KW-0808">Transferase</keyword>
<feature type="transmembrane region" description="Helical" evidence="8">
    <location>
        <begin position="251"/>
        <end position="270"/>
    </location>
</feature>
<feature type="domain" description="Glycosyltransferase RgtA/B/C/D-like" evidence="9">
    <location>
        <begin position="83"/>
        <end position="217"/>
    </location>
</feature>
<organism evidence="10 11">
    <name type="scientific">Neolewinella lacunae</name>
    <dbReference type="NCBI Taxonomy" id="1517758"/>
    <lineage>
        <taxon>Bacteria</taxon>
        <taxon>Pseudomonadati</taxon>
        <taxon>Bacteroidota</taxon>
        <taxon>Saprospiria</taxon>
        <taxon>Saprospirales</taxon>
        <taxon>Lewinellaceae</taxon>
        <taxon>Neolewinella</taxon>
    </lineage>
</organism>
<feature type="transmembrane region" description="Helical" evidence="8">
    <location>
        <begin position="101"/>
        <end position="118"/>
    </location>
</feature>
<keyword evidence="3" id="KW-0328">Glycosyltransferase</keyword>
<evidence type="ECO:0000259" key="9">
    <source>
        <dbReference type="Pfam" id="PF13231"/>
    </source>
</evidence>
<dbReference type="GO" id="GO:0009103">
    <property type="term" value="P:lipopolysaccharide biosynthetic process"/>
    <property type="evidence" value="ECO:0007669"/>
    <property type="project" value="UniProtKB-ARBA"/>
</dbReference>
<dbReference type="EMBL" id="JACSIT010000083">
    <property type="protein sequence ID" value="MBC6993912.1"/>
    <property type="molecule type" value="Genomic_DNA"/>
</dbReference>
<reference evidence="10" key="1">
    <citation type="submission" date="2020-08" db="EMBL/GenBank/DDBJ databases">
        <title>Lewinella bacteria from marine environments.</title>
        <authorList>
            <person name="Zhong Y."/>
        </authorList>
    </citation>
    <scope>NUCLEOTIDE SEQUENCE</scope>
    <source>
        <strain evidence="10">KCTC 42187</strain>
    </source>
</reference>
<dbReference type="Proteomes" id="UP000650081">
    <property type="component" value="Unassembled WGS sequence"/>
</dbReference>
<feature type="transmembrane region" description="Helical" evidence="8">
    <location>
        <begin position="357"/>
        <end position="375"/>
    </location>
</feature>
<dbReference type="RefSeq" id="WP_187466008.1">
    <property type="nucleotide sequence ID" value="NZ_JACSIT010000083.1"/>
</dbReference>
<gene>
    <name evidence="10" type="ORF">H9S92_07055</name>
</gene>
<feature type="transmembrane region" description="Helical" evidence="8">
    <location>
        <begin position="220"/>
        <end position="239"/>
    </location>
</feature>
<comment type="subcellular location">
    <subcellularLocation>
        <location evidence="1">Cell membrane</location>
        <topology evidence="1">Multi-pass membrane protein</topology>
    </subcellularLocation>
</comment>
<sequence length="486" mass="55654">MLPKTLPTITLERSVFSPAFWAVLLFLSGLFFLDLPFHGDHVQRQAVTATIARNFYELGLNPMYPTMNICGETSPNYFATEFPFLQILMTFGYYIFGEEYWIGRLINWAVYCLGLWFFAGLCDKLMKRPVGLFSMLFMVGSIATMFGRKIMPDTFSVALVTIGVYFLYDYLQRGRHWWLILGGVLVALGVLSKIPSVVVICLLSVPVLTREISWRRKVNVFVVLGIGGLLSAGWYFAWMPHLQALTRCAPLIYPVSLAEGFRIFFFDALGDSLHRFHILAFCGPIPAYLFLAGVALAVYRREWKILAGTLAYALIFLLFIFKTGPVFSTHNYYVIPFIPLMALYAGKMLSQPWLPRWLALVIVLGLAYQPLSYGYRDINLVPEIPALELDALLTAAGVPKDELIMVHDVWMNPTNMYYAHRRGWFADGSTLDHHNWMVSYRRLGLRFLVVDKSRYDKPLPYYIITDDEVFRLYDVTKTPEGDLVRD</sequence>
<dbReference type="InterPro" id="IPR038731">
    <property type="entry name" value="RgtA/B/C-like"/>
</dbReference>
<evidence type="ECO:0000256" key="5">
    <source>
        <dbReference type="ARBA" id="ARBA00022692"/>
    </source>
</evidence>
<name>A0A923TCN0_9BACT</name>
<dbReference type="PANTHER" id="PTHR33908">
    <property type="entry name" value="MANNOSYLTRANSFERASE YKCB-RELATED"/>
    <property type="match status" value="1"/>
</dbReference>